<keyword evidence="4" id="KW-1185">Reference proteome</keyword>
<evidence type="ECO:0000256" key="2">
    <source>
        <dbReference type="SAM" id="SignalP"/>
    </source>
</evidence>
<sequence>MAGLPYTCKMALISLFLFAFLMNRNVGSQPIFPQKIASHLMPRHPDTKNPSPDSQGHSLSDRAVLPMEPDSLRRRSNYEGMVASRSDVQGQVSSLSSHTGSDVAGPERSITTPSNSLPGISKRAALYPKAVATSGWNSRGSPQVGGSLATSDSVRQNIGSGQAVGPQEKPTRTISVCMWDPGYDCW</sequence>
<dbReference type="EMBL" id="DS178288">
    <property type="protein sequence ID" value="EFP83848.2"/>
    <property type="molecule type" value="Genomic_DNA"/>
</dbReference>
<reference evidence="4" key="2">
    <citation type="journal article" date="2011" name="Proc. Natl. Acad. Sci. U.S.A.">
        <title>Obligate biotrophy features unraveled by the genomic analysis of rust fungi.</title>
        <authorList>
            <person name="Duplessis S."/>
            <person name="Cuomo C.A."/>
            <person name="Lin Y.-C."/>
            <person name="Aerts A."/>
            <person name="Tisserant E."/>
            <person name="Veneault-Fourrey C."/>
            <person name="Joly D.L."/>
            <person name="Hacquard S."/>
            <person name="Amselem J."/>
            <person name="Cantarel B.L."/>
            <person name="Chiu R."/>
            <person name="Coutinho P.M."/>
            <person name="Feau N."/>
            <person name="Field M."/>
            <person name="Frey P."/>
            <person name="Gelhaye E."/>
            <person name="Goldberg J."/>
            <person name="Grabherr M.G."/>
            <person name="Kodira C.D."/>
            <person name="Kohler A."/>
            <person name="Kuees U."/>
            <person name="Lindquist E.A."/>
            <person name="Lucas S.M."/>
            <person name="Mago R."/>
            <person name="Mauceli E."/>
            <person name="Morin E."/>
            <person name="Murat C."/>
            <person name="Pangilinan J.L."/>
            <person name="Park R."/>
            <person name="Pearson M."/>
            <person name="Quesneville H."/>
            <person name="Rouhier N."/>
            <person name="Sakthikumar S."/>
            <person name="Salamov A.A."/>
            <person name="Schmutz J."/>
            <person name="Selles B."/>
            <person name="Shapiro H."/>
            <person name="Tanguay P."/>
            <person name="Tuskan G.A."/>
            <person name="Henrissat B."/>
            <person name="Van de Peer Y."/>
            <person name="Rouze P."/>
            <person name="Ellis J.G."/>
            <person name="Dodds P.N."/>
            <person name="Schein J.E."/>
            <person name="Zhong S."/>
            <person name="Hamelin R.C."/>
            <person name="Grigoriev I.V."/>
            <person name="Szabo L.J."/>
            <person name="Martin F."/>
        </authorList>
    </citation>
    <scope>NUCLEOTIDE SEQUENCE [LARGE SCALE GENOMIC DNA]</scope>
    <source>
        <strain evidence="4">CRL 75-36-700-3 / race SCCL</strain>
    </source>
</reference>
<feature type="compositionally biased region" description="Polar residues" evidence="1">
    <location>
        <begin position="86"/>
        <end position="100"/>
    </location>
</feature>
<dbReference type="AlphaFoldDB" id="E3KHS3"/>
<evidence type="ECO:0000313" key="4">
    <source>
        <dbReference type="Proteomes" id="UP000008783"/>
    </source>
</evidence>
<feature type="region of interest" description="Disordered" evidence="1">
    <location>
        <begin position="133"/>
        <end position="170"/>
    </location>
</feature>
<proteinExistence type="predicted"/>
<feature type="region of interest" description="Disordered" evidence="1">
    <location>
        <begin position="84"/>
        <end position="118"/>
    </location>
</feature>
<keyword evidence="2" id="KW-0732">Signal</keyword>
<feature type="chain" id="PRO_5003172629" evidence="2">
    <location>
        <begin position="29"/>
        <end position="186"/>
    </location>
</feature>
<name>E3KHS3_PUCGT</name>
<evidence type="ECO:0000313" key="3">
    <source>
        <dbReference type="EMBL" id="EFP83848.2"/>
    </source>
</evidence>
<protein>
    <submittedName>
        <fullName evidence="3">Uncharacterized protein</fullName>
    </submittedName>
</protein>
<feature type="compositionally biased region" description="Polar residues" evidence="1">
    <location>
        <begin position="48"/>
        <end position="58"/>
    </location>
</feature>
<feature type="signal peptide" evidence="2">
    <location>
        <begin position="1"/>
        <end position="28"/>
    </location>
</feature>
<dbReference type="HOGENOM" id="CLU_132785_0_0_1"/>
<reference key="1">
    <citation type="submission" date="2007-01" db="EMBL/GenBank/DDBJ databases">
        <title>The Genome Sequence of Puccinia graminis f. sp. tritici Strain CRL 75-36-700-3.</title>
        <authorList>
            <consortium name="The Broad Institute Genome Sequencing Platform"/>
            <person name="Birren B."/>
            <person name="Lander E."/>
            <person name="Galagan J."/>
            <person name="Nusbaum C."/>
            <person name="Devon K."/>
            <person name="Cuomo C."/>
            <person name="Jaffe D."/>
            <person name="Butler J."/>
            <person name="Alvarez P."/>
            <person name="Gnerre S."/>
            <person name="Grabherr M."/>
            <person name="Mauceli E."/>
            <person name="Brockman W."/>
            <person name="Young S."/>
            <person name="LaButti K."/>
            <person name="Sykes S."/>
            <person name="DeCaprio D."/>
            <person name="Crawford M."/>
            <person name="Koehrsen M."/>
            <person name="Engels R."/>
            <person name="Montgomery P."/>
            <person name="Pearson M."/>
            <person name="Howarth C."/>
            <person name="Larson L."/>
            <person name="White J."/>
            <person name="Zeng Q."/>
            <person name="Kodira C."/>
            <person name="Yandava C."/>
            <person name="Alvarado L."/>
            <person name="O'Leary S."/>
            <person name="Szabo L."/>
            <person name="Dean R."/>
            <person name="Schein J."/>
        </authorList>
    </citation>
    <scope>NUCLEOTIDE SEQUENCE</scope>
    <source>
        <strain>CRL 75-36-700-3</strain>
    </source>
</reference>
<dbReference type="KEGG" id="pgr:PGTG_09561"/>
<dbReference type="InParanoid" id="E3KHS3"/>
<organism evidence="3 4">
    <name type="scientific">Puccinia graminis f. sp. tritici (strain CRL 75-36-700-3 / race SCCL)</name>
    <name type="common">Black stem rust fungus</name>
    <dbReference type="NCBI Taxonomy" id="418459"/>
    <lineage>
        <taxon>Eukaryota</taxon>
        <taxon>Fungi</taxon>
        <taxon>Dikarya</taxon>
        <taxon>Basidiomycota</taxon>
        <taxon>Pucciniomycotina</taxon>
        <taxon>Pucciniomycetes</taxon>
        <taxon>Pucciniales</taxon>
        <taxon>Pucciniaceae</taxon>
        <taxon>Puccinia</taxon>
    </lineage>
</organism>
<dbReference type="RefSeq" id="XP_003328267.2">
    <property type="nucleotide sequence ID" value="XM_003328219.2"/>
</dbReference>
<feature type="region of interest" description="Disordered" evidence="1">
    <location>
        <begin position="40"/>
        <end position="70"/>
    </location>
</feature>
<feature type="compositionally biased region" description="Polar residues" evidence="1">
    <location>
        <begin position="148"/>
        <end position="160"/>
    </location>
</feature>
<dbReference type="Proteomes" id="UP000008783">
    <property type="component" value="Unassembled WGS sequence"/>
</dbReference>
<accession>E3KHS3</accession>
<dbReference type="GeneID" id="10532536"/>
<gene>
    <name evidence="3" type="ORF">PGTG_09561</name>
</gene>
<dbReference type="VEuPathDB" id="FungiDB:PGTG_09561"/>
<evidence type="ECO:0000256" key="1">
    <source>
        <dbReference type="SAM" id="MobiDB-lite"/>
    </source>
</evidence>
<dbReference type="OrthoDB" id="10293291at2759"/>
<feature type="compositionally biased region" description="Polar residues" evidence="1">
    <location>
        <begin position="109"/>
        <end position="118"/>
    </location>
</feature>